<proteinExistence type="predicted"/>
<feature type="compositionally biased region" description="Low complexity" evidence="1">
    <location>
        <begin position="381"/>
        <end position="394"/>
    </location>
</feature>
<keyword evidence="4" id="KW-1185">Reference proteome</keyword>
<protein>
    <recommendedName>
        <fullName evidence="5">Integral membrane protein DGCR2/IDD</fullName>
    </recommendedName>
</protein>
<accession>A0ABP1RY17</accession>
<evidence type="ECO:0000256" key="1">
    <source>
        <dbReference type="SAM" id="MobiDB-lite"/>
    </source>
</evidence>
<feature type="compositionally biased region" description="Low complexity" evidence="1">
    <location>
        <begin position="579"/>
        <end position="592"/>
    </location>
</feature>
<sequence length="640" mass="67979">MSHLGVLATPSVVTENVTNQIFHGFGSAGGVISGNGEGFRPSVGKHCIDLHQRLIPHGVHFVPGPDECTLCACDDGEPKWCKAVLCSPPQDCKSFRVGNSCCDFICLDDSLNNNGGPNTGGPYLSRPVEIANFVPKVVIAAVTAMLSLSLLFFLIHRLRQRHIQGRLNSARARRSTQMCDECDDTRSLDFSNDFFEHRMNSPHLYPPQYLAWWKPPSSYFPPRGEAPPPYEEAMMATTSIGGGGAITTNLPVPSYNNNNLQNQNNNNNLRGSSENGLLSDMPIIVPPPVLPPGPVASQSHRSPAIQRLASAIASSAGAFPKSIGSGGACATTVITSSSSSSSSAVVAANNIPKHAKDHLLQQQPSVHLHNHHHQEGEQEGARLSPSSSALSSKRSSPKLKSESSKVNKHKSSKNQNHQEPQPGPSGNSGGSDHLDASSSPRAFKIKPPQHGPAPPPYEDAIYSLHPSNSVAPPPPPSSGAAHGRDFYRHSLTLPPRRYLDSPSQPQHHLVVAAGYPSVVIRTGGSSQGHLSLFPSENHSHRSNNSSGQHQHHHHNQRYSLQFPVSVGEMGGDDDGRGGDWSSSSSTLSLSTTPNSPVGRAPSELSSSSESSVSESHSHPPPPPPAPSSGPSSSSNNSSRA</sequence>
<name>A0ABP1RY17_9HEXA</name>
<evidence type="ECO:0000313" key="3">
    <source>
        <dbReference type="EMBL" id="CAL8138732.1"/>
    </source>
</evidence>
<dbReference type="PANTHER" id="PTHR15256">
    <property type="entry name" value="INTEGRAL MEMBRANE PROTEIN DGCR2/IDD"/>
    <property type="match status" value="1"/>
</dbReference>
<organism evidence="3 4">
    <name type="scientific">Orchesella dallaii</name>
    <dbReference type="NCBI Taxonomy" id="48710"/>
    <lineage>
        <taxon>Eukaryota</taxon>
        <taxon>Metazoa</taxon>
        <taxon>Ecdysozoa</taxon>
        <taxon>Arthropoda</taxon>
        <taxon>Hexapoda</taxon>
        <taxon>Collembola</taxon>
        <taxon>Entomobryomorpha</taxon>
        <taxon>Entomobryoidea</taxon>
        <taxon>Orchesellidae</taxon>
        <taxon>Orchesellinae</taxon>
        <taxon>Orchesella</taxon>
    </lineage>
</organism>
<keyword evidence="2" id="KW-0472">Membrane</keyword>
<gene>
    <name evidence="3" type="ORF">ODALV1_LOCUS27505</name>
</gene>
<evidence type="ECO:0000313" key="4">
    <source>
        <dbReference type="Proteomes" id="UP001642540"/>
    </source>
</evidence>
<feature type="compositionally biased region" description="Low complexity" evidence="1">
    <location>
        <begin position="628"/>
        <end position="640"/>
    </location>
</feature>
<keyword evidence="2" id="KW-1133">Transmembrane helix</keyword>
<dbReference type="PANTHER" id="PTHR15256:SF6">
    <property type="entry name" value="INTEGRAL MEMBRANE PROTEIN DGCR2_IDD"/>
    <property type="match status" value="1"/>
</dbReference>
<evidence type="ECO:0008006" key="5">
    <source>
        <dbReference type="Google" id="ProtNLM"/>
    </source>
</evidence>
<reference evidence="3 4" key="1">
    <citation type="submission" date="2024-08" db="EMBL/GenBank/DDBJ databases">
        <authorList>
            <person name="Cucini C."/>
            <person name="Frati F."/>
        </authorList>
    </citation>
    <scope>NUCLEOTIDE SEQUENCE [LARGE SCALE GENOMIC DNA]</scope>
</reference>
<dbReference type="Proteomes" id="UP001642540">
    <property type="component" value="Unassembled WGS sequence"/>
</dbReference>
<dbReference type="InterPro" id="IPR042378">
    <property type="entry name" value="IDD"/>
</dbReference>
<dbReference type="EMBL" id="CAXLJM020000124">
    <property type="protein sequence ID" value="CAL8138732.1"/>
    <property type="molecule type" value="Genomic_DNA"/>
</dbReference>
<evidence type="ECO:0000256" key="2">
    <source>
        <dbReference type="SAM" id="Phobius"/>
    </source>
</evidence>
<feature type="region of interest" description="Disordered" evidence="1">
    <location>
        <begin position="520"/>
        <end position="640"/>
    </location>
</feature>
<feature type="compositionally biased region" description="Pro residues" evidence="1">
    <location>
        <begin position="618"/>
        <end position="627"/>
    </location>
</feature>
<keyword evidence="2" id="KW-0812">Transmembrane</keyword>
<comment type="caution">
    <text evidence="3">The sequence shown here is derived from an EMBL/GenBank/DDBJ whole genome shotgun (WGS) entry which is preliminary data.</text>
</comment>
<feature type="transmembrane region" description="Helical" evidence="2">
    <location>
        <begin position="133"/>
        <end position="155"/>
    </location>
</feature>
<feature type="compositionally biased region" description="Low complexity" evidence="1">
    <location>
        <begin position="601"/>
        <end position="614"/>
    </location>
</feature>
<feature type="region of interest" description="Disordered" evidence="1">
    <location>
        <begin position="367"/>
        <end position="505"/>
    </location>
</feature>